<evidence type="ECO:0000259" key="6">
    <source>
        <dbReference type="Pfam" id="PF04116"/>
    </source>
</evidence>
<feature type="transmembrane region" description="Helical" evidence="5">
    <location>
        <begin position="151"/>
        <end position="173"/>
    </location>
</feature>
<gene>
    <name evidence="7" type="ORF">POL58_25230</name>
</gene>
<evidence type="ECO:0000256" key="5">
    <source>
        <dbReference type="SAM" id="Phobius"/>
    </source>
</evidence>
<feature type="transmembrane region" description="Helical" evidence="5">
    <location>
        <begin position="43"/>
        <end position="64"/>
    </location>
</feature>
<proteinExistence type="predicted"/>
<dbReference type="InterPro" id="IPR050307">
    <property type="entry name" value="Sterol_Desaturase_Related"/>
</dbReference>
<evidence type="ECO:0000256" key="1">
    <source>
        <dbReference type="ARBA" id="ARBA00004370"/>
    </source>
</evidence>
<dbReference type="Proteomes" id="UP001217838">
    <property type="component" value="Unassembled WGS sequence"/>
</dbReference>
<keyword evidence="3 5" id="KW-1133">Transmembrane helix</keyword>
<evidence type="ECO:0000256" key="3">
    <source>
        <dbReference type="ARBA" id="ARBA00022989"/>
    </source>
</evidence>
<evidence type="ECO:0000256" key="2">
    <source>
        <dbReference type="ARBA" id="ARBA00022692"/>
    </source>
</evidence>
<dbReference type="PANTHER" id="PTHR11863">
    <property type="entry name" value="STEROL DESATURASE"/>
    <property type="match status" value="1"/>
</dbReference>
<keyword evidence="8" id="KW-1185">Reference proteome</keyword>
<dbReference type="InterPro" id="IPR006694">
    <property type="entry name" value="Fatty_acid_hydroxylase"/>
</dbReference>
<keyword evidence="2 5" id="KW-0812">Transmembrane</keyword>
<dbReference type="Pfam" id="PF04116">
    <property type="entry name" value="FA_hydroxylase"/>
    <property type="match status" value="1"/>
</dbReference>
<dbReference type="EMBL" id="JAQNDN010000013">
    <property type="protein sequence ID" value="MDC0671084.1"/>
    <property type="molecule type" value="Genomic_DNA"/>
</dbReference>
<evidence type="ECO:0000313" key="8">
    <source>
        <dbReference type="Proteomes" id="UP001217838"/>
    </source>
</evidence>
<accession>A0ABT5BC15</accession>
<organism evidence="7 8">
    <name type="scientific">Nannocystis radixulma</name>
    <dbReference type="NCBI Taxonomy" id="2995305"/>
    <lineage>
        <taxon>Bacteria</taxon>
        <taxon>Pseudomonadati</taxon>
        <taxon>Myxococcota</taxon>
        <taxon>Polyangia</taxon>
        <taxon>Nannocystales</taxon>
        <taxon>Nannocystaceae</taxon>
        <taxon>Nannocystis</taxon>
    </lineage>
</organism>
<dbReference type="RefSeq" id="WP_272001141.1">
    <property type="nucleotide sequence ID" value="NZ_JAQNDN010000013.1"/>
</dbReference>
<keyword evidence="4 5" id="KW-0472">Membrane</keyword>
<reference evidence="7 8" key="1">
    <citation type="submission" date="2022-11" db="EMBL/GenBank/DDBJ databases">
        <title>Minimal conservation of predation-associated metabolite biosynthetic gene clusters underscores biosynthetic potential of Myxococcota including descriptions for ten novel species: Archangium lansinium sp. nov., Myxococcus landrumus sp. nov., Nannocystis bai.</title>
        <authorList>
            <person name="Ahearne A."/>
            <person name="Stevens C."/>
            <person name="Dowd S."/>
        </authorList>
    </citation>
    <scope>NUCLEOTIDE SEQUENCE [LARGE SCALE GENOMIC DNA]</scope>
    <source>
        <strain evidence="7 8">NCELM</strain>
    </source>
</reference>
<evidence type="ECO:0000256" key="4">
    <source>
        <dbReference type="ARBA" id="ARBA00023136"/>
    </source>
</evidence>
<name>A0ABT5BC15_9BACT</name>
<protein>
    <submittedName>
        <fullName evidence="7">Sterol desaturase family protein</fullName>
    </submittedName>
</protein>
<feature type="domain" description="Fatty acid hydroxylase" evidence="6">
    <location>
        <begin position="89"/>
        <end position="222"/>
    </location>
</feature>
<feature type="transmembrane region" description="Helical" evidence="5">
    <location>
        <begin position="85"/>
        <end position="104"/>
    </location>
</feature>
<sequence>MIDLLLGTASSAALLLLIFAPLERVFPARPQQAALRRELWIDASFFLGQYLVFSAVAVATLATVDHALAGAWPLALRTWSMGLPLWGQVVLALVLGDLLTYWFHRACHSWGPLWRFHAVHHSAEELDWVAAHREHPLDGIVTQMCVNLPGIALGLPFAALGGLAAFRGLWAILIHANVRLPLGPLGIVLGAPELHHWHHARVERMRHNFANLAPYLDLIFGTYYRPSGPETYPLGLTQPWPRRYLAQLVRPFRRG</sequence>
<comment type="subcellular location">
    <subcellularLocation>
        <location evidence="1">Membrane</location>
    </subcellularLocation>
</comment>
<evidence type="ECO:0000313" key="7">
    <source>
        <dbReference type="EMBL" id="MDC0671084.1"/>
    </source>
</evidence>
<comment type="caution">
    <text evidence="7">The sequence shown here is derived from an EMBL/GenBank/DDBJ whole genome shotgun (WGS) entry which is preliminary data.</text>
</comment>